<evidence type="ECO:0000259" key="3">
    <source>
        <dbReference type="Pfam" id="PF21788"/>
    </source>
</evidence>
<dbReference type="GeneTree" id="ENSGT00940000161474"/>
<name>A0A8C6P464_NOTFU</name>
<evidence type="ECO:0000313" key="6">
    <source>
        <dbReference type="Proteomes" id="UP000694548"/>
    </source>
</evidence>
<feature type="domain" description="Transposable element P transposase-like RNase H" evidence="2">
    <location>
        <begin position="228"/>
        <end position="360"/>
    </location>
</feature>
<dbReference type="Pfam" id="PF21788">
    <property type="entry name" value="TNP-like_GBD"/>
    <property type="match status" value="1"/>
</dbReference>
<sequence length="846" mass="95106">MKEQVSRNDKVSFEKVADVDAGVDGAIKVGVDLSSIFMCEESPQEVFVTQSLTHDDIPLQAVECDTAHFGHSVQHQNDSECGQFNTVPLQPNSILSDHCYQVTESPKMLKRRVLSANEKARVVQKKLRLQSEKTGRLKARISSLKSVTKILQKKLLISTECASLLDGLDGVPKELFQKRSSFSENLKQFATTLHFYSPKAYDYAREHFHLALPHPQTIRNWYSSISADPGFTLSSFTALKSHVLEKKKEGKETVCSLMLDEMYIHKQTEFDGNQIHGYVDIGAGEIENVVATQALVIMVVAINQSWKLPIAYFLINSMNGKERASLIQESLCRLHDIGVRVVSLTCDGPSQNMAMIRELGANLDIMDMRSYFVHPADHTLKIHVLLDPCHMLKLLRNVFATVKVIVREDGQLIRWQYIEELHKLQEREGLRLGNKLKMAHIQWQHQKMKVHLAAEIFSSSVAAALEYCEQQLRYPQFSGCAATVDFLRTVDAAFDVLNSRNPLGKGHKAPITPTTKEHVMVTLKETESLLRGLKIIGKDNSVVHLHSTQKRTPIFGFIACFKSVIGIYEDLVEHPAALCRYLLTYKLSQDHLELFFSAIRARGGHNNNPNVRQFRGAYKRLLVRHQVKKGTGNCLLRDNTAILDSTPATVNIARRLDVVPVEALVLDDDSISDLPDVNNLSEYKEAAISYITGFIVKKLKQKITCMPCSQALTSDESVHPLLALKDRGGLQKPSQGITAVCHATERCFQRILKANEGKAPRGRGTTAAIVAQVVTDCSEKNLFPQLHSHMFDMCAESNHVHVLVKMASAWYCKIRLNHIARQETDRIKEGKTVRKKLTTLIHFHGD</sequence>
<dbReference type="PANTHER" id="PTHR47577">
    <property type="entry name" value="THAP DOMAIN-CONTAINING PROTEIN 6"/>
    <property type="match status" value="1"/>
</dbReference>
<dbReference type="InterPro" id="IPR021896">
    <property type="entry name" value="THAP9-like_HTH"/>
</dbReference>
<feature type="domain" description="Transposable element P transposase-like GTP-binding insertion" evidence="3">
    <location>
        <begin position="389"/>
        <end position="510"/>
    </location>
</feature>
<evidence type="ECO:0008006" key="7">
    <source>
        <dbReference type="Google" id="ProtNLM"/>
    </source>
</evidence>
<dbReference type="InterPro" id="IPR048365">
    <property type="entry name" value="TNP-like_RNaseH_N"/>
</dbReference>
<evidence type="ECO:0000313" key="5">
    <source>
        <dbReference type="Ensembl" id="ENSNFUP00015038128.1"/>
    </source>
</evidence>
<evidence type="ECO:0000259" key="4">
    <source>
        <dbReference type="Pfam" id="PF21789"/>
    </source>
</evidence>
<dbReference type="AlphaFoldDB" id="A0A8C6P464"/>
<reference evidence="5" key="1">
    <citation type="submission" date="2025-08" db="UniProtKB">
        <authorList>
            <consortium name="Ensembl"/>
        </authorList>
    </citation>
    <scope>IDENTIFICATION</scope>
</reference>
<dbReference type="Pfam" id="PF21787">
    <property type="entry name" value="TNP-like_RNaseH_N"/>
    <property type="match status" value="1"/>
</dbReference>
<evidence type="ECO:0000259" key="1">
    <source>
        <dbReference type="Pfam" id="PF12017"/>
    </source>
</evidence>
<dbReference type="PANTHER" id="PTHR47577:SF2">
    <property type="entry name" value="THAP DOMAIN CONTAINING 9"/>
    <property type="match status" value="1"/>
</dbReference>
<dbReference type="Pfam" id="PF21789">
    <property type="entry name" value="TNP-like_RNaseH_C"/>
    <property type="match status" value="1"/>
</dbReference>
<keyword evidence="6" id="KW-1185">Reference proteome</keyword>
<reference evidence="5" key="2">
    <citation type="submission" date="2025-09" db="UniProtKB">
        <authorList>
            <consortium name="Ensembl"/>
        </authorList>
    </citation>
    <scope>IDENTIFICATION</scope>
</reference>
<dbReference type="Proteomes" id="UP000694548">
    <property type="component" value="Unassembled WGS sequence"/>
</dbReference>
<proteinExistence type="predicted"/>
<organism evidence="5 6">
    <name type="scientific">Nothobranchius furzeri</name>
    <name type="common">Turquoise killifish</name>
    <dbReference type="NCBI Taxonomy" id="105023"/>
    <lineage>
        <taxon>Eukaryota</taxon>
        <taxon>Metazoa</taxon>
        <taxon>Chordata</taxon>
        <taxon>Craniata</taxon>
        <taxon>Vertebrata</taxon>
        <taxon>Euteleostomi</taxon>
        <taxon>Actinopterygii</taxon>
        <taxon>Neopterygii</taxon>
        <taxon>Teleostei</taxon>
        <taxon>Neoteleostei</taxon>
        <taxon>Acanthomorphata</taxon>
        <taxon>Ovalentaria</taxon>
        <taxon>Atherinomorphae</taxon>
        <taxon>Cyprinodontiformes</taxon>
        <taxon>Nothobranchiidae</taxon>
        <taxon>Nothobranchius</taxon>
    </lineage>
</organism>
<dbReference type="Pfam" id="PF12017">
    <property type="entry name" value="Tnp_P_element"/>
    <property type="match status" value="1"/>
</dbReference>
<feature type="domain" description="THAP9-like helix-turn-helix" evidence="1">
    <location>
        <begin position="151"/>
        <end position="221"/>
    </location>
</feature>
<accession>A0A8C6P464</accession>
<dbReference type="InterPro" id="IPR048366">
    <property type="entry name" value="TNP-like_GBD"/>
</dbReference>
<dbReference type="Ensembl" id="ENSNFUT00015039814.1">
    <property type="protein sequence ID" value="ENSNFUP00015038128.1"/>
    <property type="gene ID" value="ENSNFUG00015018410.1"/>
</dbReference>
<feature type="domain" description="Transposable element P transposase-like RNase H C-terminal" evidence="4">
    <location>
        <begin position="585"/>
        <end position="619"/>
    </location>
</feature>
<dbReference type="InterPro" id="IPR048367">
    <property type="entry name" value="TNP-like_RNaseH_C"/>
</dbReference>
<evidence type="ECO:0000259" key="2">
    <source>
        <dbReference type="Pfam" id="PF21787"/>
    </source>
</evidence>
<protein>
    <recommendedName>
        <fullName evidence="7">THAP domain containing 9</fullName>
    </recommendedName>
</protein>